<dbReference type="Gene3D" id="3.10.450.50">
    <property type="match status" value="1"/>
</dbReference>
<reference evidence="2 3" key="1">
    <citation type="submission" date="2006-03" db="EMBL/GenBank/DDBJ databases">
        <title>Complete sequence of Shewanella denitrificans OS217.</title>
        <authorList>
            <consortium name="US DOE Joint Genome Institute"/>
            <person name="Copeland A."/>
            <person name="Lucas S."/>
            <person name="Lapidus A."/>
            <person name="Barry K."/>
            <person name="Detter J.C."/>
            <person name="Glavina del Rio T."/>
            <person name="Hammon N."/>
            <person name="Israni S."/>
            <person name="Dalin E."/>
            <person name="Tice H."/>
            <person name="Pitluck S."/>
            <person name="Brettin T."/>
            <person name="Bruce D."/>
            <person name="Han C."/>
            <person name="Tapia R."/>
            <person name="Gilna P."/>
            <person name="Kiss H."/>
            <person name="Schmutz J."/>
            <person name="Larimer F."/>
            <person name="Land M."/>
            <person name="Hauser L."/>
            <person name="Kyrpides N."/>
            <person name="Lykidis A."/>
            <person name="Richardson P."/>
        </authorList>
    </citation>
    <scope>NUCLEOTIDE SEQUENCE [LARGE SCALE GENOMIC DNA]</scope>
    <source>
        <strain evidence="3">OS217 / ATCC BAA-1090 / DSM 15013</strain>
    </source>
</reference>
<organism evidence="2 3">
    <name type="scientific">Shewanella denitrificans (strain OS217 / ATCC BAA-1090 / DSM 15013)</name>
    <dbReference type="NCBI Taxonomy" id="318161"/>
    <lineage>
        <taxon>Bacteria</taxon>
        <taxon>Pseudomonadati</taxon>
        <taxon>Pseudomonadota</taxon>
        <taxon>Gammaproteobacteria</taxon>
        <taxon>Alteromonadales</taxon>
        <taxon>Shewanellaceae</taxon>
        <taxon>Shewanella</taxon>
    </lineage>
</organism>
<dbReference type="eggNOG" id="COG4994">
    <property type="taxonomic scope" value="Bacteria"/>
</dbReference>
<evidence type="ECO:0000313" key="3">
    <source>
        <dbReference type="Proteomes" id="UP000001982"/>
    </source>
</evidence>
<dbReference type="EMBL" id="CP000302">
    <property type="protein sequence ID" value="ABE54438.1"/>
    <property type="molecule type" value="Genomic_DNA"/>
</dbReference>
<dbReference type="OrthoDB" id="121974at2"/>
<dbReference type="SUPFAM" id="SSF54427">
    <property type="entry name" value="NTF2-like"/>
    <property type="match status" value="1"/>
</dbReference>
<feature type="domain" description="DUF4440" evidence="1">
    <location>
        <begin position="9"/>
        <end position="111"/>
    </location>
</feature>
<accession>Q12Q38</accession>
<dbReference type="InterPro" id="IPR027843">
    <property type="entry name" value="DUF4440"/>
</dbReference>
<dbReference type="InterPro" id="IPR032710">
    <property type="entry name" value="NTF2-like_dom_sf"/>
</dbReference>
<gene>
    <name evidence="2" type="ordered locus">Sden_1152</name>
</gene>
<proteinExistence type="predicted"/>
<dbReference type="HOGENOM" id="CLU_119560_2_0_6"/>
<sequence>MEALKAKLIDLEECLFEPKVRGSIAELDKLLGDDFIEITAAGSQFDKQAALARLPFESPPLIQAQDYQLRMLAVDCAQLLYRATMVKAGETEASVSLRCSIWQLRNQQWQMVYHQGTYC</sequence>
<dbReference type="AlphaFoldDB" id="Q12Q38"/>
<evidence type="ECO:0000313" key="2">
    <source>
        <dbReference type="EMBL" id="ABE54438.1"/>
    </source>
</evidence>
<dbReference type="Pfam" id="PF14534">
    <property type="entry name" value="DUF4440"/>
    <property type="match status" value="1"/>
</dbReference>
<keyword evidence="3" id="KW-1185">Reference proteome</keyword>
<dbReference type="RefSeq" id="WP_011495599.1">
    <property type="nucleotide sequence ID" value="NC_007954.1"/>
</dbReference>
<name>Q12Q38_SHEDO</name>
<dbReference type="Proteomes" id="UP000001982">
    <property type="component" value="Chromosome"/>
</dbReference>
<evidence type="ECO:0000259" key="1">
    <source>
        <dbReference type="Pfam" id="PF14534"/>
    </source>
</evidence>
<dbReference type="KEGG" id="sdn:Sden_1152"/>
<dbReference type="STRING" id="318161.Sden_1152"/>
<protein>
    <recommendedName>
        <fullName evidence="1">DUF4440 domain-containing protein</fullName>
    </recommendedName>
</protein>